<feature type="region of interest" description="Disordered" evidence="1">
    <location>
        <begin position="1"/>
        <end position="33"/>
    </location>
</feature>
<feature type="compositionally biased region" description="Basic and acidic residues" evidence="1">
    <location>
        <begin position="8"/>
        <end position="18"/>
    </location>
</feature>
<sequence>MILKRKRDNNSNDKHSQEMTDNIENESNQINGSSSTFATFEFTNILYNSADLRNENDSFECPEPLNEPIENNEKGLQDHEDSFKYDSKDFSEIWV</sequence>
<protein>
    <submittedName>
        <fullName evidence="2">Uncharacterized protein</fullName>
    </submittedName>
</protein>
<reference evidence="2 3" key="1">
    <citation type="submission" date="2024-04" db="EMBL/GenBank/DDBJ databases">
        <title>Tritrichomonas musculus Genome.</title>
        <authorList>
            <person name="Alves-Ferreira E."/>
            <person name="Grigg M."/>
            <person name="Lorenzi H."/>
            <person name="Galac M."/>
        </authorList>
    </citation>
    <scope>NUCLEOTIDE SEQUENCE [LARGE SCALE GENOMIC DNA]</scope>
    <source>
        <strain evidence="2 3">EAF2021</strain>
    </source>
</reference>
<evidence type="ECO:0000313" key="2">
    <source>
        <dbReference type="EMBL" id="KAK8840237.1"/>
    </source>
</evidence>
<evidence type="ECO:0000256" key="1">
    <source>
        <dbReference type="SAM" id="MobiDB-lite"/>
    </source>
</evidence>
<evidence type="ECO:0000313" key="3">
    <source>
        <dbReference type="Proteomes" id="UP001470230"/>
    </source>
</evidence>
<comment type="caution">
    <text evidence="2">The sequence shown here is derived from an EMBL/GenBank/DDBJ whole genome shotgun (WGS) entry which is preliminary data.</text>
</comment>
<organism evidence="2 3">
    <name type="scientific">Tritrichomonas musculus</name>
    <dbReference type="NCBI Taxonomy" id="1915356"/>
    <lineage>
        <taxon>Eukaryota</taxon>
        <taxon>Metamonada</taxon>
        <taxon>Parabasalia</taxon>
        <taxon>Tritrichomonadida</taxon>
        <taxon>Tritrichomonadidae</taxon>
        <taxon>Tritrichomonas</taxon>
    </lineage>
</organism>
<feature type="compositionally biased region" description="Polar residues" evidence="1">
    <location>
        <begin position="19"/>
        <end position="33"/>
    </location>
</feature>
<dbReference type="Proteomes" id="UP001470230">
    <property type="component" value="Unassembled WGS sequence"/>
</dbReference>
<gene>
    <name evidence="2" type="ORF">M9Y10_031182</name>
</gene>
<name>A0ABR2H392_9EUKA</name>
<keyword evidence="3" id="KW-1185">Reference proteome</keyword>
<proteinExistence type="predicted"/>
<feature type="region of interest" description="Disordered" evidence="1">
    <location>
        <begin position="63"/>
        <end position="95"/>
    </location>
</feature>
<feature type="compositionally biased region" description="Basic and acidic residues" evidence="1">
    <location>
        <begin position="71"/>
        <end position="95"/>
    </location>
</feature>
<accession>A0ABR2H392</accession>
<dbReference type="EMBL" id="JAPFFF010000048">
    <property type="protein sequence ID" value="KAK8840237.1"/>
    <property type="molecule type" value="Genomic_DNA"/>
</dbReference>